<protein>
    <submittedName>
        <fullName evidence="4">ECF transporter S component</fullName>
    </submittedName>
</protein>
<dbReference type="AlphaFoldDB" id="A0A9D1XN45"/>
<reference evidence="4" key="2">
    <citation type="submission" date="2021-04" db="EMBL/GenBank/DDBJ databases">
        <authorList>
            <person name="Gilroy R."/>
        </authorList>
    </citation>
    <scope>NUCLEOTIDE SEQUENCE</scope>
    <source>
        <strain evidence="4">ChiGjej1B1-14440</strain>
    </source>
</reference>
<organism evidence="4 5">
    <name type="scientific">Candidatus Erysipelatoclostridium merdavium</name>
    <dbReference type="NCBI Taxonomy" id="2838566"/>
    <lineage>
        <taxon>Bacteria</taxon>
        <taxon>Bacillati</taxon>
        <taxon>Bacillota</taxon>
        <taxon>Erysipelotrichia</taxon>
        <taxon>Erysipelotrichales</taxon>
        <taxon>Erysipelotrichales incertae sedis</taxon>
    </lineage>
</organism>
<feature type="transmembrane region" description="Helical" evidence="3">
    <location>
        <begin position="7"/>
        <end position="25"/>
    </location>
</feature>
<evidence type="ECO:0000256" key="3">
    <source>
        <dbReference type="SAM" id="Phobius"/>
    </source>
</evidence>
<dbReference type="Pfam" id="PF07155">
    <property type="entry name" value="ECF-ribofla_trS"/>
    <property type="match status" value="1"/>
</dbReference>
<dbReference type="PANTHER" id="PTHR37815">
    <property type="entry name" value="UPF0397 PROTEIN BC_2624-RELATED"/>
    <property type="match status" value="1"/>
</dbReference>
<comment type="caution">
    <text evidence="4">The sequence shown here is derived from an EMBL/GenBank/DDBJ whole genome shotgun (WGS) entry which is preliminary data.</text>
</comment>
<evidence type="ECO:0000256" key="1">
    <source>
        <dbReference type="ARBA" id="ARBA00022692"/>
    </source>
</evidence>
<dbReference type="PANTHER" id="PTHR37815:SF3">
    <property type="entry name" value="UPF0397 PROTEIN SPR0429"/>
    <property type="match status" value="1"/>
</dbReference>
<name>A0A9D1XN45_9FIRM</name>
<gene>
    <name evidence="4" type="ORF">H9980_09885</name>
</gene>
<reference evidence="4" key="1">
    <citation type="journal article" date="2021" name="PeerJ">
        <title>Extensive microbial diversity within the chicken gut microbiome revealed by metagenomics and culture.</title>
        <authorList>
            <person name="Gilroy R."/>
            <person name="Ravi A."/>
            <person name="Getino M."/>
            <person name="Pursley I."/>
            <person name="Horton D.L."/>
            <person name="Alikhan N.F."/>
            <person name="Baker D."/>
            <person name="Gharbi K."/>
            <person name="Hall N."/>
            <person name="Watson M."/>
            <person name="Adriaenssens E.M."/>
            <person name="Foster-Nyarko E."/>
            <person name="Jarju S."/>
            <person name="Secka A."/>
            <person name="Antonio M."/>
            <person name="Oren A."/>
            <person name="Chaudhuri R.R."/>
            <person name="La Ragione R."/>
            <person name="Hildebrand F."/>
            <person name="Pallen M.J."/>
        </authorList>
    </citation>
    <scope>NUCLEOTIDE SEQUENCE</scope>
    <source>
        <strain evidence="4">ChiGjej1B1-14440</strain>
    </source>
</reference>
<feature type="transmembrane region" description="Helical" evidence="3">
    <location>
        <begin position="115"/>
        <end position="137"/>
    </location>
</feature>
<proteinExistence type="predicted"/>
<evidence type="ECO:0000313" key="4">
    <source>
        <dbReference type="EMBL" id="HIX82261.1"/>
    </source>
</evidence>
<sequence length="229" mass="25918">MSKHNKIALISLIMAVLAAVIGVLLWHDQQYNLIIMMLVVISWVPFYFKYELSHPKTREVVILAIMIALTTLARTLFILFPSFKPVSALIIIMAVVFGKQDGFLCGSLSALISDFIFGIGPWTPFQMLAWGLIGYLAGLFCRQLYQNKWLLYGYGAMSGIIFSMIMDLWSVLAIDNSFNLSRYLFTVIAALPVTITYIVSNIIFIFVFKDAMFKILQRVKVKYGITEGN</sequence>
<dbReference type="InterPro" id="IPR009825">
    <property type="entry name" value="ECF_substrate-spec-like"/>
</dbReference>
<accession>A0A9D1XN45</accession>
<keyword evidence="1 3" id="KW-0812">Transmembrane</keyword>
<evidence type="ECO:0000313" key="5">
    <source>
        <dbReference type="Proteomes" id="UP000886724"/>
    </source>
</evidence>
<dbReference type="Gene3D" id="1.10.1760.20">
    <property type="match status" value="1"/>
</dbReference>
<feature type="transmembrane region" description="Helical" evidence="3">
    <location>
        <begin position="149"/>
        <end position="171"/>
    </location>
</feature>
<evidence type="ECO:0000256" key="2">
    <source>
        <dbReference type="ARBA" id="ARBA00022989"/>
    </source>
</evidence>
<feature type="transmembrane region" description="Helical" evidence="3">
    <location>
        <begin position="183"/>
        <end position="208"/>
    </location>
</feature>
<dbReference type="EMBL" id="DXET01000222">
    <property type="protein sequence ID" value="HIX82261.1"/>
    <property type="molecule type" value="Genomic_DNA"/>
</dbReference>
<dbReference type="GO" id="GO:0016020">
    <property type="term" value="C:membrane"/>
    <property type="evidence" value="ECO:0007669"/>
    <property type="project" value="InterPro"/>
</dbReference>
<keyword evidence="2 3" id="KW-1133">Transmembrane helix</keyword>
<dbReference type="Proteomes" id="UP000886724">
    <property type="component" value="Unassembled WGS sequence"/>
</dbReference>
<feature type="transmembrane region" description="Helical" evidence="3">
    <location>
        <begin position="31"/>
        <end position="48"/>
    </location>
</feature>
<keyword evidence="3" id="KW-0472">Membrane</keyword>